<reference evidence="4" key="1">
    <citation type="submission" date="2020-07" db="EMBL/GenBank/DDBJ databases">
        <authorList>
            <person name="Pettersson B.M.F."/>
            <person name="Behra P.R.K."/>
            <person name="Ramesh M."/>
            <person name="Das S."/>
            <person name="Dasgupta S."/>
            <person name="Kirsebom L.A."/>
        </authorList>
    </citation>
    <scope>NUCLEOTIDE SEQUENCE</scope>
    <source>
        <strain evidence="4">DSM 45406</strain>
    </source>
</reference>
<gene>
    <name evidence="4" type="ORF">H7H73_04165</name>
    <name evidence="5" type="ORF">MJO55_01755</name>
</gene>
<keyword evidence="2" id="KW-0732">Signal</keyword>
<feature type="signal peptide" evidence="2">
    <location>
        <begin position="1"/>
        <end position="25"/>
    </location>
</feature>
<feature type="active site" description="Nucleophile" evidence="1">
    <location>
        <position position="196"/>
    </location>
</feature>
<organism evidence="4 7">
    <name type="scientific">Mycolicibacterium rufum</name>
    <dbReference type="NCBI Taxonomy" id="318424"/>
    <lineage>
        <taxon>Bacteria</taxon>
        <taxon>Bacillati</taxon>
        <taxon>Actinomycetota</taxon>
        <taxon>Actinomycetes</taxon>
        <taxon>Mycobacteriales</taxon>
        <taxon>Mycobacteriaceae</taxon>
        <taxon>Mycolicibacterium</taxon>
    </lineage>
</organism>
<dbReference type="PANTHER" id="PTHR38589:SF1">
    <property type="entry name" value="BLR0621 PROTEIN"/>
    <property type="match status" value="1"/>
</dbReference>
<dbReference type="GO" id="GO:0071555">
    <property type="term" value="P:cell wall organization"/>
    <property type="evidence" value="ECO:0007669"/>
    <property type="project" value="UniProtKB-UniRule"/>
</dbReference>
<proteinExistence type="predicted"/>
<evidence type="ECO:0000256" key="1">
    <source>
        <dbReference type="PROSITE-ProRule" id="PRU01373"/>
    </source>
</evidence>
<dbReference type="InterPro" id="IPR005490">
    <property type="entry name" value="LD_TPept_cat_dom"/>
</dbReference>
<comment type="pathway">
    <text evidence="1">Cell wall biogenesis; peptidoglycan biosynthesis.</text>
</comment>
<dbReference type="Proteomes" id="UP001140272">
    <property type="component" value="Unassembled WGS sequence"/>
</dbReference>
<dbReference type="Pfam" id="PF03734">
    <property type="entry name" value="YkuD"/>
    <property type="match status" value="1"/>
</dbReference>
<evidence type="ECO:0000313" key="5">
    <source>
        <dbReference type="EMBL" id="ULP37206.1"/>
    </source>
</evidence>
<reference evidence="4" key="2">
    <citation type="journal article" date="2022" name="BMC Genomics">
        <title>Comparative genome analysis of mycobacteria focusing on tRNA and non-coding RNA.</title>
        <authorList>
            <person name="Behra P.R.K."/>
            <person name="Pettersson B.M.F."/>
            <person name="Ramesh M."/>
            <person name="Das S."/>
            <person name="Dasgupta S."/>
            <person name="Kirsebom L.A."/>
        </authorList>
    </citation>
    <scope>NUCLEOTIDE SEQUENCE</scope>
    <source>
        <strain evidence="4">DSM 45406</strain>
    </source>
</reference>
<feature type="active site" description="Proton donor/acceptor" evidence="1">
    <location>
        <position position="186"/>
    </location>
</feature>
<dbReference type="PROSITE" id="PS52029">
    <property type="entry name" value="LD_TPASE"/>
    <property type="match status" value="1"/>
</dbReference>
<dbReference type="AlphaFoldDB" id="A0A9X2XTM5"/>
<feature type="chain" id="PRO_5040882353" description="L,D-TPase catalytic domain-containing protein" evidence="2">
    <location>
        <begin position="26"/>
        <end position="224"/>
    </location>
</feature>
<accession>A0A9X2XTM5</accession>
<dbReference type="GO" id="GO:0008360">
    <property type="term" value="P:regulation of cell shape"/>
    <property type="evidence" value="ECO:0007669"/>
    <property type="project" value="UniProtKB-UniRule"/>
</dbReference>
<dbReference type="RefSeq" id="WP_043404291.1">
    <property type="nucleotide sequence ID" value="NZ_CP092427.2"/>
</dbReference>
<dbReference type="EMBL" id="CP092427">
    <property type="protein sequence ID" value="ULP37206.1"/>
    <property type="molecule type" value="Genomic_DNA"/>
</dbReference>
<dbReference type="EMBL" id="JACKRN010000157">
    <property type="protein sequence ID" value="MCV7069811.1"/>
    <property type="molecule type" value="Genomic_DNA"/>
</dbReference>
<name>A0A9X2XTM5_9MYCO</name>
<reference evidence="5" key="3">
    <citation type="submission" date="2022-08" db="EMBL/GenBank/DDBJ databases">
        <title>Whole genome sequencing of non-tuberculosis mycobacteria type-strains.</title>
        <authorList>
            <person name="Igarashi Y."/>
            <person name="Osugi A."/>
            <person name="Mitarai S."/>
        </authorList>
    </citation>
    <scope>NUCLEOTIDE SEQUENCE</scope>
    <source>
        <strain evidence="5">JCM 16372</strain>
    </source>
</reference>
<keyword evidence="6" id="KW-1185">Reference proteome</keyword>
<evidence type="ECO:0000313" key="7">
    <source>
        <dbReference type="Proteomes" id="UP001140272"/>
    </source>
</evidence>
<feature type="domain" description="L,D-TPase catalytic" evidence="3">
    <location>
        <begin position="43"/>
        <end position="220"/>
    </location>
</feature>
<evidence type="ECO:0000259" key="3">
    <source>
        <dbReference type="PROSITE" id="PS52029"/>
    </source>
</evidence>
<keyword evidence="1" id="KW-0133">Cell shape</keyword>
<keyword evidence="1" id="KW-0961">Cell wall biogenesis/degradation</keyword>
<sequence length="224" mass="23569">MRRLLSVLCASVITMALTCAPTARAAVNPWFSGSVGPATQVLSVTGTGGSDAKLDVWQRTGAGWQPVTGGIGIPAKIGAKGMSANHFDGSMMTPKGVYTLDFSFGTQPDPGGGLRYIRVGPNHWWDGDMKSPTYNTMQVCDRDNCRFNTSPSSGTENLDIPQYAHAIVMGVNKERIPGKGGAFFVHSTDGGPTAGCVAIDDATLVTIMRWLRPGAMIAVTSATD</sequence>
<dbReference type="GO" id="GO:0016740">
    <property type="term" value="F:transferase activity"/>
    <property type="evidence" value="ECO:0007669"/>
    <property type="project" value="InterPro"/>
</dbReference>
<evidence type="ECO:0000256" key="2">
    <source>
        <dbReference type="SAM" id="SignalP"/>
    </source>
</evidence>
<dbReference type="Proteomes" id="UP001055159">
    <property type="component" value="Chromosome"/>
</dbReference>
<keyword evidence="1" id="KW-0573">Peptidoglycan synthesis</keyword>
<dbReference type="GO" id="GO:0009252">
    <property type="term" value="P:peptidoglycan biosynthetic process"/>
    <property type="evidence" value="ECO:0007669"/>
    <property type="project" value="UniProtKB-KW"/>
</dbReference>
<dbReference type="PANTHER" id="PTHR38589">
    <property type="entry name" value="BLR0621 PROTEIN"/>
    <property type="match status" value="1"/>
</dbReference>
<evidence type="ECO:0000313" key="4">
    <source>
        <dbReference type="EMBL" id="MCV7069811.1"/>
    </source>
</evidence>
<protein>
    <recommendedName>
        <fullName evidence="3">L,D-TPase catalytic domain-containing protein</fullName>
    </recommendedName>
</protein>
<evidence type="ECO:0000313" key="6">
    <source>
        <dbReference type="Proteomes" id="UP001055159"/>
    </source>
</evidence>